<evidence type="ECO:0000256" key="4">
    <source>
        <dbReference type="ARBA" id="ARBA00022777"/>
    </source>
</evidence>
<dbReference type="GO" id="GO:0004674">
    <property type="term" value="F:protein serine/threonine kinase activity"/>
    <property type="evidence" value="ECO:0007669"/>
    <property type="project" value="UniProtKB-KW"/>
</dbReference>
<dbReference type="EMBL" id="CAMKVN010001550">
    <property type="protein sequence ID" value="CAI2176750.1"/>
    <property type="molecule type" value="Genomic_DNA"/>
</dbReference>
<keyword evidence="1" id="KW-0723">Serine/threonine-protein kinase</keyword>
<dbReference type="GO" id="GO:0005524">
    <property type="term" value="F:ATP binding"/>
    <property type="evidence" value="ECO:0007669"/>
    <property type="project" value="UniProtKB-KW"/>
</dbReference>
<dbReference type="OrthoDB" id="2314769at2759"/>
<evidence type="ECO:0000313" key="8">
    <source>
        <dbReference type="Proteomes" id="UP001153678"/>
    </source>
</evidence>
<dbReference type="Pfam" id="PF00069">
    <property type="entry name" value="Pkinase"/>
    <property type="match status" value="1"/>
</dbReference>
<dbReference type="SUPFAM" id="SSF56112">
    <property type="entry name" value="Protein kinase-like (PK-like)"/>
    <property type="match status" value="1"/>
</dbReference>
<dbReference type="Proteomes" id="UP001153678">
    <property type="component" value="Unassembled WGS sequence"/>
</dbReference>
<name>A0A9W4SPC3_9GLOM</name>
<evidence type="ECO:0000313" key="7">
    <source>
        <dbReference type="EMBL" id="CAI2176750.1"/>
    </source>
</evidence>
<keyword evidence="2" id="KW-0808">Transferase</keyword>
<dbReference type="Gene3D" id="1.10.510.10">
    <property type="entry name" value="Transferase(Phosphotransferase) domain 1"/>
    <property type="match status" value="1"/>
</dbReference>
<keyword evidence="5" id="KW-0067">ATP-binding</keyword>
<gene>
    <name evidence="7" type="ORF">FWILDA_LOCUS7739</name>
</gene>
<sequence>MRIFRKYKSNIHEKGFVHRDFHSGNILKGDGFDALITDLGLSRPADQDQKDNTIHGVLPYVAPEVLMKNKYTEKSDIYSLGMICYEVIAGIPPFHDVPHQAHLAFDIIKGLRPKFKIKVPKKIHEMIYEWWLDLDVPNFDSEFYKQYDEADTDKHDLTDLQESTNNQLVYTTHVQAVYRSRVLDIPSSMLCDDEGM</sequence>
<feature type="domain" description="Protein kinase" evidence="6">
    <location>
        <begin position="1"/>
        <end position="196"/>
    </location>
</feature>
<evidence type="ECO:0000256" key="2">
    <source>
        <dbReference type="ARBA" id="ARBA00022679"/>
    </source>
</evidence>
<evidence type="ECO:0000256" key="5">
    <source>
        <dbReference type="ARBA" id="ARBA00022840"/>
    </source>
</evidence>
<protein>
    <submittedName>
        <fullName evidence="7">8627_t:CDS:1</fullName>
    </submittedName>
</protein>
<keyword evidence="4" id="KW-0418">Kinase</keyword>
<dbReference type="InterPro" id="IPR000719">
    <property type="entry name" value="Prot_kinase_dom"/>
</dbReference>
<keyword evidence="3" id="KW-0547">Nucleotide-binding</keyword>
<evidence type="ECO:0000256" key="3">
    <source>
        <dbReference type="ARBA" id="ARBA00022741"/>
    </source>
</evidence>
<dbReference type="InterPro" id="IPR011009">
    <property type="entry name" value="Kinase-like_dom_sf"/>
</dbReference>
<organism evidence="7 8">
    <name type="scientific">Funneliformis geosporum</name>
    <dbReference type="NCBI Taxonomy" id="1117311"/>
    <lineage>
        <taxon>Eukaryota</taxon>
        <taxon>Fungi</taxon>
        <taxon>Fungi incertae sedis</taxon>
        <taxon>Mucoromycota</taxon>
        <taxon>Glomeromycotina</taxon>
        <taxon>Glomeromycetes</taxon>
        <taxon>Glomerales</taxon>
        <taxon>Glomeraceae</taxon>
        <taxon>Funneliformis</taxon>
    </lineage>
</organism>
<proteinExistence type="predicted"/>
<accession>A0A9W4SPC3</accession>
<keyword evidence="8" id="KW-1185">Reference proteome</keyword>
<dbReference type="AlphaFoldDB" id="A0A9W4SPC3"/>
<evidence type="ECO:0000259" key="6">
    <source>
        <dbReference type="PROSITE" id="PS50011"/>
    </source>
</evidence>
<reference evidence="7" key="1">
    <citation type="submission" date="2022-08" db="EMBL/GenBank/DDBJ databases">
        <authorList>
            <person name="Kallberg Y."/>
            <person name="Tangrot J."/>
            <person name="Rosling A."/>
        </authorList>
    </citation>
    <scope>NUCLEOTIDE SEQUENCE</scope>
    <source>
        <strain evidence="7">Wild A</strain>
    </source>
</reference>
<comment type="caution">
    <text evidence="7">The sequence shown here is derived from an EMBL/GenBank/DDBJ whole genome shotgun (WGS) entry which is preliminary data.</text>
</comment>
<dbReference type="PANTHER" id="PTHR24351">
    <property type="entry name" value="RIBOSOMAL PROTEIN S6 KINASE"/>
    <property type="match status" value="1"/>
</dbReference>
<evidence type="ECO:0000256" key="1">
    <source>
        <dbReference type="ARBA" id="ARBA00022527"/>
    </source>
</evidence>
<dbReference type="SMART" id="SM00220">
    <property type="entry name" value="S_TKc"/>
    <property type="match status" value="1"/>
</dbReference>
<dbReference type="PROSITE" id="PS50011">
    <property type="entry name" value="PROTEIN_KINASE_DOM"/>
    <property type="match status" value="1"/>
</dbReference>